<keyword evidence="1" id="KW-0812">Transmembrane</keyword>
<proteinExistence type="predicted"/>
<dbReference type="Proteomes" id="UP001152747">
    <property type="component" value="Unassembled WGS sequence"/>
</dbReference>
<reference evidence="2" key="1">
    <citation type="submission" date="2022-11" db="EMBL/GenBank/DDBJ databases">
        <authorList>
            <person name="Kikuchi T."/>
        </authorList>
    </citation>
    <scope>NUCLEOTIDE SEQUENCE</scope>
    <source>
        <strain evidence="2">PS1010</strain>
    </source>
</reference>
<evidence type="ECO:0000256" key="1">
    <source>
        <dbReference type="SAM" id="Phobius"/>
    </source>
</evidence>
<dbReference type="AlphaFoldDB" id="A0A9P1N7P1"/>
<organism evidence="2 3">
    <name type="scientific">Caenorhabditis angaria</name>
    <dbReference type="NCBI Taxonomy" id="860376"/>
    <lineage>
        <taxon>Eukaryota</taxon>
        <taxon>Metazoa</taxon>
        <taxon>Ecdysozoa</taxon>
        <taxon>Nematoda</taxon>
        <taxon>Chromadorea</taxon>
        <taxon>Rhabditida</taxon>
        <taxon>Rhabditina</taxon>
        <taxon>Rhabditomorpha</taxon>
        <taxon>Rhabditoidea</taxon>
        <taxon>Rhabditidae</taxon>
        <taxon>Peloderinae</taxon>
        <taxon>Caenorhabditis</taxon>
    </lineage>
</organism>
<accession>A0A9P1N7P1</accession>
<feature type="transmembrane region" description="Helical" evidence="1">
    <location>
        <begin position="7"/>
        <end position="29"/>
    </location>
</feature>
<evidence type="ECO:0000313" key="3">
    <source>
        <dbReference type="Proteomes" id="UP001152747"/>
    </source>
</evidence>
<keyword evidence="1" id="KW-0472">Membrane</keyword>
<gene>
    <name evidence="2" type="ORF">CAMP_LOCUS16830</name>
</gene>
<keyword evidence="3" id="KW-1185">Reference proteome</keyword>
<keyword evidence="1" id="KW-1133">Transmembrane helix</keyword>
<evidence type="ECO:0000313" key="2">
    <source>
        <dbReference type="EMBL" id="CAI5454193.1"/>
    </source>
</evidence>
<name>A0A9P1N7P1_9PELO</name>
<sequence>MQGVLELFFQVIGIMCVIIYGAQMVWFLISKPLKTLWEYFSGKENDCEMDEDVRKWFIVEKCGDLTYVKLRNYGELGFIERSYKKKFFLSKLLDYGRLMTEFMTNSRLVRELERREFDNSVIENDDSYSEGEDSDNDEVWV</sequence>
<protein>
    <submittedName>
        <fullName evidence="2">Uncharacterized protein</fullName>
    </submittedName>
</protein>
<dbReference type="EMBL" id="CANHGI010000006">
    <property type="protein sequence ID" value="CAI5454193.1"/>
    <property type="molecule type" value="Genomic_DNA"/>
</dbReference>
<comment type="caution">
    <text evidence="2">The sequence shown here is derived from an EMBL/GenBank/DDBJ whole genome shotgun (WGS) entry which is preliminary data.</text>
</comment>